<dbReference type="PANTHER" id="PTHR43591:SF10">
    <property type="entry name" value="ABC TRANSMEMBRANE TYPE-1 DOMAIN-CONTAINING PROTEIN-RELATED"/>
    <property type="match status" value="1"/>
</dbReference>
<name>V5G525_BYSSN</name>
<accession>V5G525</accession>
<dbReference type="PANTHER" id="PTHR43591">
    <property type="entry name" value="METHYLTRANSFERASE"/>
    <property type="match status" value="1"/>
</dbReference>
<gene>
    <name evidence="1" type="ORF">PVAR5_8273</name>
</gene>
<comment type="caution">
    <text evidence="1">The sequence shown here is derived from an EMBL/GenBank/DDBJ whole genome shotgun (WGS) entry which is preliminary data.</text>
</comment>
<dbReference type="InterPro" id="IPR029063">
    <property type="entry name" value="SAM-dependent_MTases_sf"/>
</dbReference>
<dbReference type="HOGENOM" id="CLU_010595_1_2_1"/>
<dbReference type="Pfam" id="PF13489">
    <property type="entry name" value="Methyltransf_23"/>
    <property type="match status" value="1"/>
</dbReference>
<dbReference type="CDD" id="cd02440">
    <property type="entry name" value="AdoMet_MTases"/>
    <property type="match status" value="1"/>
</dbReference>
<dbReference type="Gene3D" id="3.40.50.150">
    <property type="entry name" value="Vaccinia Virus protein VP39"/>
    <property type="match status" value="1"/>
</dbReference>
<evidence type="ECO:0008006" key="3">
    <source>
        <dbReference type="Google" id="ProtNLM"/>
    </source>
</evidence>
<reference evidence="2" key="1">
    <citation type="journal article" date="2014" name="Genome Announc.">
        <title>Draft genome sequence of the formaldehyde-resistant fungus Byssochlamys spectabilis No. 5 (anamorph Paecilomyces variotii No. 5) (NBRC109023).</title>
        <authorList>
            <person name="Oka T."/>
            <person name="Ekino K."/>
            <person name="Fukuda K."/>
            <person name="Nomura Y."/>
        </authorList>
    </citation>
    <scope>NUCLEOTIDE SEQUENCE [LARGE SCALE GENOMIC DNA]</scope>
    <source>
        <strain evidence="2">No. 5 / NBRC 109023</strain>
    </source>
</reference>
<dbReference type="AlphaFoldDB" id="V5G525"/>
<dbReference type="eggNOG" id="ENOG502QWIX">
    <property type="taxonomic scope" value="Eukaryota"/>
</dbReference>
<dbReference type="InParanoid" id="V5G525"/>
<proteinExistence type="predicted"/>
<dbReference type="EMBL" id="BAUL01000303">
    <property type="protein sequence ID" value="GAD99558.1"/>
    <property type="molecule type" value="Genomic_DNA"/>
</dbReference>
<evidence type="ECO:0000313" key="1">
    <source>
        <dbReference type="EMBL" id="GAD99558.1"/>
    </source>
</evidence>
<dbReference type="GO" id="GO:0008168">
    <property type="term" value="F:methyltransferase activity"/>
    <property type="evidence" value="ECO:0007669"/>
    <property type="project" value="TreeGrafter"/>
</dbReference>
<protein>
    <recommendedName>
        <fullName evidence="3">S-adenosyl-L-methionine-dependent methyltransferase</fullName>
    </recommendedName>
</protein>
<evidence type="ECO:0000313" key="2">
    <source>
        <dbReference type="Proteomes" id="UP000018001"/>
    </source>
</evidence>
<dbReference type="Proteomes" id="UP000018001">
    <property type="component" value="Unassembled WGS sequence"/>
</dbReference>
<dbReference type="SUPFAM" id="SSF53335">
    <property type="entry name" value="S-adenosyl-L-methionine-dependent methyltransferases"/>
    <property type="match status" value="1"/>
</dbReference>
<organism evidence="1 2">
    <name type="scientific">Byssochlamys spectabilis (strain No. 5 / NBRC 109023)</name>
    <name type="common">Paecilomyces variotii</name>
    <dbReference type="NCBI Taxonomy" id="1356009"/>
    <lineage>
        <taxon>Eukaryota</taxon>
        <taxon>Fungi</taxon>
        <taxon>Dikarya</taxon>
        <taxon>Ascomycota</taxon>
        <taxon>Pezizomycotina</taxon>
        <taxon>Eurotiomycetes</taxon>
        <taxon>Eurotiomycetidae</taxon>
        <taxon>Eurotiales</taxon>
        <taxon>Thermoascaceae</taxon>
        <taxon>Paecilomyces</taxon>
    </lineage>
</organism>
<keyword evidence="2" id="KW-1185">Reference proteome</keyword>
<dbReference type="OrthoDB" id="2013972at2759"/>
<sequence length="268" mass="30411">MPNDEDEKERLDIMHEMFLTMMDRKLFLAPLGDLTGPVLDLGTGSGIWAIEFADKFPLAQITGNDLSPIQPRYVPPNLQFVVDDYEDEWAYGSRKFNFIHGRYLAFSVNNFPKLIEQCYNNLSPGGWIEFQDWDGNLYSQDGSIEGTSMKQYFDAIIPAMHKTGKDPSPGPKYEGWLRAGGFRDVQVRKFVIPAGPWPKDKCLKTLGAWNLLQSETGYEATAMALLTRQEGWSKEEVGVLVAKAKEDSKNRNIHGLLDFYVVYGRKPN</sequence>